<name>A0AAJ7BHQ7_CEPCN</name>
<evidence type="ECO:0000256" key="1">
    <source>
        <dbReference type="ARBA" id="ARBA00009502"/>
    </source>
</evidence>
<reference evidence="3" key="1">
    <citation type="submission" date="2025-08" db="UniProtKB">
        <authorList>
            <consortium name="RefSeq"/>
        </authorList>
    </citation>
    <scope>IDENTIFICATION</scope>
</reference>
<dbReference type="RefSeq" id="XP_015585951.1">
    <property type="nucleotide sequence ID" value="XM_015730465.2"/>
</dbReference>
<dbReference type="Pfam" id="PF04627">
    <property type="entry name" value="ATP-synt_Eps"/>
    <property type="match status" value="1"/>
</dbReference>
<proteinExistence type="inferred from homology"/>
<dbReference type="InterPro" id="IPR036742">
    <property type="entry name" value="ATP_synth_F1_esu_sf_mt"/>
</dbReference>
<evidence type="ECO:0000313" key="3">
    <source>
        <dbReference type="RefSeq" id="XP_015585951.1"/>
    </source>
</evidence>
<protein>
    <submittedName>
        <fullName evidence="3">Protein stunted isoform X2</fullName>
    </submittedName>
</protein>
<comment type="similarity">
    <text evidence="1">Belongs to the eukaryotic ATPase epsilon family.</text>
</comment>
<dbReference type="Proteomes" id="UP000694920">
    <property type="component" value="Unplaced"/>
</dbReference>
<dbReference type="SUPFAM" id="SSF48690">
    <property type="entry name" value="Epsilon subunit of mitochondrial F1F0-ATP synthase"/>
    <property type="match status" value="1"/>
</dbReference>
<dbReference type="GO" id="GO:0045259">
    <property type="term" value="C:proton-transporting ATP synthase complex"/>
    <property type="evidence" value="ECO:0007669"/>
    <property type="project" value="InterPro"/>
</dbReference>
<accession>A0AAJ7BHQ7</accession>
<dbReference type="Gene3D" id="1.10.1620.20">
    <property type="entry name" value="ATP synthase, F1 complex, epsilon subunit superfamily, mitochondrial"/>
    <property type="match status" value="1"/>
</dbReference>
<keyword evidence="2" id="KW-1185">Reference proteome</keyword>
<dbReference type="GO" id="GO:0005743">
    <property type="term" value="C:mitochondrial inner membrane"/>
    <property type="evidence" value="ECO:0007669"/>
    <property type="project" value="InterPro"/>
</dbReference>
<dbReference type="FunFam" id="1.10.1620.20:FF:000005">
    <property type="entry name" value="Uncharacterized protein, isoform A"/>
    <property type="match status" value="1"/>
</dbReference>
<dbReference type="PANTHER" id="PTHR12448">
    <property type="entry name" value="ATP SYNTHASE EPSILON CHAIN, MITOCHONDRIAL"/>
    <property type="match status" value="1"/>
</dbReference>
<evidence type="ECO:0000313" key="2">
    <source>
        <dbReference type="Proteomes" id="UP000694920"/>
    </source>
</evidence>
<dbReference type="CDD" id="cd12153">
    <property type="entry name" value="F1-ATPase_epsilon"/>
    <property type="match status" value="1"/>
</dbReference>
<organism evidence="2 3">
    <name type="scientific">Cephus cinctus</name>
    <name type="common">Wheat stem sawfly</name>
    <dbReference type="NCBI Taxonomy" id="211228"/>
    <lineage>
        <taxon>Eukaryota</taxon>
        <taxon>Metazoa</taxon>
        <taxon>Ecdysozoa</taxon>
        <taxon>Arthropoda</taxon>
        <taxon>Hexapoda</taxon>
        <taxon>Insecta</taxon>
        <taxon>Pterygota</taxon>
        <taxon>Neoptera</taxon>
        <taxon>Endopterygota</taxon>
        <taxon>Hymenoptera</taxon>
        <taxon>Cephoidea</taxon>
        <taxon>Cephidae</taxon>
        <taxon>Cephus</taxon>
    </lineage>
</organism>
<dbReference type="GO" id="GO:0046933">
    <property type="term" value="F:proton-transporting ATP synthase activity, rotational mechanism"/>
    <property type="evidence" value="ECO:0007669"/>
    <property type="project" value="InterPro"/>
</dbReference>
<dbReference type="InterPro" id="IPR006721">
    <property type="entry name" value="ATP_synth_F1_esu_mt"/>
</dbReference>
<gene>
    <name evidence="3" type="primary">LOC107263360</name>
</gene>
<dbReference type="GeneID" id="107263360"/>
<dbReference type="GO" id="GO:0042776">
    <property type="term" value="P:proton motive force-driven mitochondrial ATP synthesis"/>
    <property type="evidence" value="ECO:0007669"/>
    <property type="project" value="TreeGrafter"/>
</dbReference>
<dbReference type="PANTHER" id="PTHR12448:SF0">
    <property type="entry name" value="ATP SYNTHASE SUBUNIT EPSILON, MITOCHONDRIAL"/>
    <property type="match status" value="1"/>
</dbReference>
<dbReference type="AlphaFoldDB" id="A0AAJ7BHQ7"/>
<sequence>MSAWRQAGLNYINYSQIAAKLLRQALKADLRVEALKRDESAIKFTQWKDGKPIKST</sequence>